<dbReference type="EMBL" id="VFMJ01000001">
    <property type="protein sequence ID" value="TQI85226.1"/>
    <property type="molecule type" value="Genomic_DNA"/>
</dbReference>
<name>A0AA46QBR5_SERMA</name>
<accession>A0AA46QBR5</accession>
<protein>
    <submittedName>
        <fullName evidence="1">Uncharacterized protein</fullName>
    </submittedName>
</protein>
<reference evidence="1 2" key="2">
    <citation type="submission" date="2019-07" db="EMBL/GenBank/DDBJ databases">
        <title>Investigation of anaerobic lignin degradation for improved lignocellulosic biofuels.</title>
        <authorList>
            <person name="Deangelis K.PhD."/>
        </authorList>
    </citation>
    <scope>NUCLEOTIDE SEQUENCE [LARGE SCALE GENOMIC DNA]</scope>
    <source>
        <strain evidence="1 2">106R</strain>
    </source>
</reference>
<dbReference type="Proteomes" id="UP000320710">
    <property type="component" value="Unassembled WGS sequence"/>
</dbReference>
<evidence type="ECO:0000313" key="2">
    <source>
        <dbReference type="Proteomes" id="UP000320710"/>
    </source>
</evidence>
<organism evidence="1 2">
    <name type="scientific">Serratia marcescens</name>
    <dbReference type="NCBI Taxonomy" id="615"/>
    <lineage>
        <taxon>Bacteria</taxon>
        <taxon>Pseudomonadati</taxon>
        <taxon>Pseudomonadota</taxon>
        <taxon>Gammaproteobacteria</taxon>
        <taxon>Enterobacterales</taxon>
        <taxon>Yersiniaceae</taxon>
        <taxon>Serratia</taxon>
    </lineage>
</organism>
<gene>
    <name evidence="1" type="ORF">FHU12_2774</name>
</gene>
<reference evidence="1 2" key="1">
    <citation type="submission" date="2019-06" db="EMBL/GenBank/DDBJ databases">
        <authorList>
            <person name="Deangelis K."/>
            <person name="Huntemann M."/>
            <person name="Clum A."/>
            <person name="Pillay M."/>
            <person name="Palaniappan K."/>
            <person name="Varghese N."/>
            <person name="Mikhailova N."/>
            <person name="Stamatis D."/>
            <person name="Reddy T."/>
            <person name="Daum C."/>
            <person name="Shapiro N."/>
            <person name="Ivanova N."/>
            <person name="Kyrpides N."/>
            <person name="Woyke T."/>
        </authorList>
    </citation>
    <scope>NUCLEOTIDE SEQUENCE [LARGE SCALE GENOMIC DNA]</scope>
    <source>
        <strain evidence="1 2">106R</strain>
    </source>
</reference>
<comment type="caution">
    <text evidence="1">The sequence shown here is derived from an EMBL/GenBank/DDBJ whole genome shotgun (WGS) entry which is preliminary data.</text>
</comment>
<sequence>MEKAIAMWVFCMANSLFLPDIQTIANFLRARFLLSRLREEK</sequence>
<evidence type="ECO:0000313" key="1">
    <source>
        <dbReference type="EMBL" id="TQI85226.1"/>
    </source>
</evidence>
<dbReference type="AlphaFoldDB" id="A0AA46QBR5"/>
<proteinExistence type="predicted"/>